<dbReference type="RefSeq" id="XP_028253712.1">
    <property type="nucleotide sequence ID" value="XM_028397911.1"/>
</dbReference>
<sequence>MTSWLRTYGGVPLCLLLCCLVVAVCAEASSAGASVCSSPSVASCGDCLRRGSHCAWCFKEDFLDGADLSQRCDLPENLHRKGCGWEFIEQPEVKVEVNATISSTQVSPGDISITLRPGSEASFIVAVKQLARYPVDLYYLVDVSASMQDNLDHLKTVGVALSLRMMEHSSDLWLGFGSFVDKPVSPYINVHPSKINNPCSDYEIRCRPAHGFHHVLSMTGNMSEFTRVIKRQRISGNMDTPEGGLDAMLQAAVCQRAIGWRPEAKRLLLLMTDQPSHLALDSRLAGIVVPHDGLCHLENNVYTGSTRMDHPSLGQLSDKLLENHIYSIFAVEKQQFQWYEEIVHLLPGSHLGKLGLFHAPNLIELVVDAYKRLLSEVAVSVSVEDKAVSRYWVSVSPICPDGSTAKDQSCSGVQPDQTVYFNVTIGLRSCPGDDKDEDITVMVRPVGYNESTVVRIHSKCHCRCGQAGHCHDNNQSPCTELQHGTSQQQSTELGQIKNPDPRRNCRADGADVDCSGRGVCHCGKCVCDHSRLGTVHGKYCEMDDFSCPYEGGLPCGGRGVCKSGECVCEHGWTGDSCDCAVSTTTCQSPNGVLCSGKGRCVCGKCVCDDPQYSGDFCERCPVCQSTCQSHWKCVKCHISHGLTQKEAGDCNHTCALLANYMDDASGQAGEIQCVYISHDRCRYPFQTSSQSGQTQLYISTRPECVSSDRWVRTFLSVCALTVLCGLVVVAVSRLLLQKRKWSPEGAAGDAGYHCTGKDLSYIPTTNEKTVTYRRDRPPDRPVEMHIQVSKMPLGDPWQC</sequence>
<dbReference type="InterPro" id="IPR036465">
    <property type="entry name" value="vWFA_dom_sf"/>
</dbReference>
<feature type="disulfide bond" evidence="17">
    <location>
        <begin position="527"/>
        <end position="540"/>
    </location>
</feature>
<dbReference type="PRINTS" id="PR01186">
    <property type="entry name" value="INTEGRINB"/>
</dbReference>
<dbReference type="Pfam" id="PF17205">
    <property type="entry name" value="PSI_integrin"/>
    <property type="match status" value="1"/>
</dbReference>
<evidence type="ECO:0000256" key="14">
    <source>
        <dbReference type="ARBA" id="ARBA00023136"/>
    </source>
</evidence>
<dbReference type="Gene3D" id="2.10.25.10">
    <property type="entry name" value="Laminin"/>
    <property type="match status" value="3"/>
</dbReference>
<dbReference type="SUPFAM" id="SSF53300">
    <property type="entry name" value="vWA-like"/>
    <property type="match status" value="1"/>
</dbReference>
<dbReference type="Gene3D" id="3.40.50.410">
    <property type="entry name" value="von Willebrand factor, type A domain"/>
    <property type="match status" value="1"/>
</dbReference>
<dbReference type="GO" id="GO:0007229">
    <property type="term" value="P:integrin-mediated signaling pathway"/>
    <property type="evidence" value="ECO:0007669"/>
    <property type="project" value="UniProtKB-KW"/>
</dbReference>
<dbReference type="GeneID" id="114429059"/>
<dbReference type="FunFam" id="3.40.50.410:FF:000002">
    <property type="entry name" value="Integrin beta"/>
    <property type="match status" value="1"/>
</dbReference>
<dbReference type="GO" id="GO:0009986">
    <property type="term" value="C:cell surface"/>
    <property type="evidence" value="ECO:0007669"/>
    <property type="project" value="TreeGrafter"/>
</dbReference>
<evidence type="ECO:0000256" key="16">
    <source>
        <dbReference type="ARBA" id="ARBA00023180"/>
    </source>
</evidence>
<dbReference type="Gene3D" id="2.60.40.1510">
    <property type="entry name" value="ntegrin, alpha v. Chain A, domain 3"/>
    <property type="match status" value="1"/>
</dbReference>
<evidence type="ECO:0000313" key="22">
    <source>
        <dbReference type="Proteomes" id="UP000515145"/>
    </source>
</evidence>
<dbReference type="CTD" id="3696"/>
<feature type="disulfide bond" evidence="17">
    <location>
        <begin position="600"/>
        <end position="605"/>
    </location>
</feature>
<dbReference type="InterPro" id="IPR015812">
    <property type="entry name" value="Integrin_bsu"/>
</dbReference>
<dbReference type="SMART" id="SM00423">
    <property type="entry name" value="PSI"/>
    <property type="match status" value="1"/>
</dbReference>
<keyword evidence="16" id="KW-0325">Glycoprotein</keyword>
<dbReference type="SUPFAM" id="SSF69179">
    <property type="entry name" value="Integrin domains"/>
    <property type="match status" value="1"/>
</dbReference>
<feature type="disulfide bond" evidence="17">
    <location>
        <begin position="36"/>
        <end position="462"/>
    </location>
</feature>
<dbReference type="InterPro" id="IPR057243">
    <property type="entry name" value="Integrin_I-EGF_CS"/>
</dbReference>
<evidence type="ECO:0000256" key="1">
    <source>
        <dbReference type="ARBA" id="ARBA00004251"/>
    </source>
</evidence>
<dbReference type="InterPro" id="IPR036349">
    <property type="entry name" value="Integrin_bsu_tail_dom_sf"/>
</dbReference>
<dbReference type="PROSITE" id="PS00243">
    <property type="entry name" value="I_EGF_1"/>
    <property type="match status" value="1"/>
</dbReference>
<dbReference type="InterPro" id="IPR016201">
    <property type="entry name" value="PSI"/>
</dbReference>
<evidence type="ECO:0000256" key="3">
    <source>
        <dbReference type="ARBA" id="ARBA00022475"/>
    </source>
</evidence>
<feature type="chain" id="PRO_5028146531" description="Integrin beta" evidence="20">
    <location>
        <begin position="27"/>
        <end position="799"/>
    </location>
</feature>
<feature type="disulfide bond" evidence="17">
    <location>
        <begin position="561"/>
        <end position="566"/>
    </location>
</feature>
<feature type="disulfide bond" evidence="17">
    <location>
        <begin position="478"/>
        <end position="514"/>
    </location>
</feature>
<evidence type="ECO:0000256" key="9">
    <source>
        <dbReference type="ARBA" id="ARBA00022837"/>
    </source>
</evidence>
<feature type="domain" description="EGF-like" evidence="21">
    <location>
        <begin position="566"/>
        <end position="577"/>
    </location>
</feature>
<evidence type="ECO:0000256" key="6">
    <source>
        <dbReference type="ARBA" id="ARBA00022723"/>
    </source>
</evidence>
<dbReference type="InterPro" id="IPR002369">
    <property type="entry name" value="Integrin_bsu_VWA"/>
</dbReference>
<evidence type="ECO:0000256" key="19">
    <source>
        <dbReference type="SAM" id="Phobius"/>
    </source>
</evidence>
<dbReference type="FunFam" id="3.30.1680.10:FF:000002">
    <property type="entry name" value="Integrin beta"/>
    <property type="match status" value="1"/>
</dbReference>
<dbReference type="GO" id="GO:0005925">
    <property type="term" value="C:focal adhesion"/>
    <property type="evidence" value="ECO:0007669"/>
    <property type="project" value="TreeGrafter"/>
</dbReference>
<accession>A0A6P7HT13</accession>
<evidence type="ECO:0000256" key="8">
    <source>
        <dbReference type="ARBA" id="ARBA00022737"/>
    </source>
</evidence>
<gene>
    <name evidence="23" type="primary">itgb8</name>
</gene>
<feature type="disulfide bond" evidence="17">
    <location>
        <begin position="44"/>
        <end position="54"/>
    </location>
</feature>
<dbReference type="AlphaFoldDB" id="A0A6P7HT13"/>
<feature type="disulfide bond" evidence="17">
    <location>
        <begin position="579"/>
        <end position="586"/>
    </location>
</feature>
<dbReference type="FunFam" id="2.10.25.10:FF:000076">
    <property type="entry name" value="Integrin beta"/>
    <property type="match status" value="1"/>
</dbReference>
<evidence type="ECO:0000256" key="18">
    <source>
        <dbReference type="RuleBase" id="RU000633"/>
    </source>
</evidence>
<dbReference type="SUPFAM" id="SSF103575">
    <property type="entry name" value="Plexin repeat"/>
    <property type="match status" value="1"/>
</dbReference>
<feature type="disulfide bond" evidence="17">
    <location>
        <begin position="199"/>
        <end position="206"/>
    </location>
</feature>
<feature type="disulfide bond" evidence="17">
    <location>
        <begin position="254"/>
        <end position="295"/>
    </location>
</feature>
<feature type="disulfide bond" evidence="17">
    <location>
        <begin position="620"/>
        <end position="623"/>
    </location>
</feature>
<feature type="disulfide bond" evidence="17">
    <location>
        <begin position="522"/>
        <end position="555"/>
    </location>
</feature>
<organism evidence="22 23">
    <name type="scientific">Parambassis ranga</name>
    <name type="common">Indian glassy fish</name>
    <dbReference type="NCBI Taxonomy" id="210632"/>
    <lineage>
        <taxon>Eukaryota</taxon>
        <taxon>Metazoa</taxon>
        <taxon>Chordata</taxon>
        <taxon>Craniata</taxon>
        <taxon>Vertebrata</taxon>
        <taxon>Euteleostomi</taxon>
        <taxon>Actinopterygii</taxon>
        <taxon>Neopterygii</taxon>
        <taxon>Teleostei</taxon>
        <taxon>Neoteleostei</taxon>
        <taxon>Acanthomorphata</taxon>
        <taxon>Ovalentaria</taxon>
        <taxon>Ambassidae</taxon>
        <taxon>Parambassis</taxon>
    </lineage>
</organism>
<name>A0A6P7HT13_9TELE</name>
<keyword evidence="6" id="KW-0479">Metal-binding</keyword>
<proteinExistence type="inferred from homology"/>
<evidence type="ECO:0000256" key="20">
    <source>
        <dbReference type="SAM" id="SignalP"/>
    </source>
</evidence>
<dbReference type="InParanoid" id="A0A6P7HT13"/>
<keyword evidence="11 18" id="KW-0130">Cell adhesion</keyword>
<dbReference type="SUPFAM" id="SSF57196">
    <property type="entry name" value="EGF/Laminin"/>
    <property type="match status" value="2"/>
</dbReference>
<keyword evidence="10" id="KW-0460">Magnesium</keyword>
<dbReference type="PANTHER" id="PTHR10082:SF9">
    <property type="entry name" value="INTEGRIN BETA-8"/>
    <property type="match status" value="1"/>
</dbReference>
<feature type="disulfide bond" evidence="17">
    <location>
        <begin position="57"/>
        <end position="72"/>
    </location>
</feature>
<dbReference type="InterPro" id="IPR057073">
    <property type="entry name" value="EGF_integrin_2"/>
</dbReference>
<evidence type="ECO:0000256" key="10">
    <source>
        <dbReference type="ARBA" id="ARBA00022842"/>
    </source>
</evidence>
<dbReference type="Pfam" id="PF00362">
    <property type="entry name" value="Integrin_beta"/>
    <property type="match status" value="1"/>
</dbReference>
<dbReference type="PANTHER" id="PTHR10082">
    <property type="entry name" value="INTEGRIN BETA SUBUNIT"/>
    <property type="match status" value="1"/>
</dbReference>
<feature type="disulfide bond" evidence="17">
    <location>
        <begin position="460"/>
        <end position="464"/>
    </location>
</feature>
<keyword evidence="15 17" id="KW-1015">Disulfide bond</keyword>
<evidence type="ECO:0000256" key="15">
    <source>
        <dbReference type="ARBA" id="ARBA00023157"/>
    </source>
</evidence>
<dbReference type="FunFam" id="2.10.25.10:FF:000043">
    <property type="entry name" value="Integrin beta"/>
    <property type="match status" value="1"/>
</dbReference>
<dbReference type="SMART" id="SM00187">
    <property type="entry name" value="INB"/>
    <property type="match status" value="1"/>
</dbReference>
<keyword evidence="7 20" id="KW-0732">Signal</keyword>
<evidence type="ECO:0000256" key="4">
    <source>
        <dbReference type="ARBA" id="ARBA00022536"/>
    </source>
</evidence>
<keyword evidence="8" id="KW-0677">Repeat</keyword>
<feature type="disulfide bond" evidence="17">
    <location>
        <begin position="627"/>
        <end position="636"/>
    </location>
</feature>
<feature type="disulfide bond" evidence="17">
    <location>
        <begin position="633"/>
        <end position="704"/>
    </location>
</feature>
<reference evidence="23" key="1">
    <citation type="submission" date="2025-08" db="UniProtKB">
        <authorList>
            <consortium name="RefSeq"/>
        </authorList>
    </citation>
    <scope>IDENTIFICATION</scope>
</reference>
<dbReference type="GO" id="GO:0005178">
    <property type="term" value="F:integrin binding"/>
    <property type="evidence" value="ECO:0007669"/>
    <property type="project" value="TreeGrafter"/>
</dbReference>
<dbReference type="PROSITE" id="PS00022">
    <property type="entry name" value="EGF_1"/>
    <property type="match status" value="1"/>
</dbReference>
<keyword evidence="3" id="KW-1003">Cell membrane</keyword>
<dbReference type="InterPro" id="IPR000742">
    <property type="entry name" value="EGF"/>
</dbReference>
<feature type="disulfide bond" evidence="17">
    <location>
        <begin position="607"/>
        <end position="617"/>
    </location>
</feature>
<dbReference type="PIRSF" id="PIRSF002512">
    <property type="entry name" value="Integrin_B"/>
    <property type="match status" value="1"/>
</dbReference>
<evidence type="ECO:0000256" key="13">
    <source>
        <dbReference type="ARBA" id="ARBA00023037"/>
    </source>
</evidence>
<evidence type="ECO:0000256" key="2">
    <source>
        <dbReference type="ARBA" id="ARBA00007449"/>
    </source>
</evidence>
<dbReference type="InterPro" id="IPR012896">
    <property type="entry name" value="Integrin_bsu_tail"/>
</dbReference>
<dbReference type="Pfam" id="PF23105">
    <property type="entry name" value="EGF_integrin"/>
    <property type="match status" value="2"/>
</dbReference>
<evidence type="ECO:0000259" key="21">
    <source>
        <dbReference type="PROSITE" id="PS00022"/>
    </source>
</evidence>
<dbReference type="GO" id="GO:0008305">
    <property type="term" value="C:integrin complex"/>
    <property type="evidence" value="ECO:0007669"/>
    <property type="project" value="TreeGrafter"/>
</dbReference>
<dbReference type="Proteomes" id="UP000515145">
    <property type="component" value="Chromosome 2"/>
</dbReference>
<feature type="disulfide bond" evidence="17">
    <location>
        <begin position="430"/>
        <end position="673"/>
    </location>
</feature>
<dbReference type="OrthoDB" id="410592at2759"/>
<evidence type="ECO:0000256" key="5">
    <source>
        <dbReference type="ARBA" id="ARBA00022692"/>
    </source>
</evidence>
<keyword evidence="9" id="KW-0106">Calcium</keyword>
<dbReference type="GO" id="GO:0033627">
    <property type="term" value="P:cell adhesion mediated by integrin"/>
    <property type="evidence" value="ECO:0007669"/>
    <property type="project" value="TreeGrafter"/>
</dbReference>
<keyword evidence="14 19" id="KW-0472">Membrane</keyword>
<dbReference type="GO" id="GO:0098609">
    <property type="term" value="P:cell-cell adhesion"/>
    <property type="evidence" value="ECO:0007669"/>
    <property type="project" value="TreeGrafter"/>
</dbReference>
<comment type="similarity">
    <text evidence="2 18">Belongs to the integrin beta chain family.</text>
</comment>
<protein>
    <recommendedName>
        <fullName evidence="18">Integrin beta</fullName>
    </recommendedName>
</protein>
<keyword evidence="4" id="KW-0245">EGF-like domain</keyword>
<dbReference type="Pfam" id="PF23106">
    <property type="entry name" value="EGF_Teneurin"/>
    <property type="match status" value="1"/>
</dbReference>
<feature type="disulfide bond" evidence="17">
    <location>
        <begin position="568"/>
        <end position="577"/>
    </location>
</feature>
<dbReference type="InterPro" id="IPR033760">
    <property type="entry name" value="Integrin_beta_N"/>
</dbReference>
<feature type="disulfide bond" evidence="17">
    <location>
        <begin position="399"/>
        <end position="410"/>
    </location>
</feature>
<dbReference type="GO" id="GO:0016477">
    <property type="term" value="P:cell migration"/>
    <property type="evidence" value="ECO:0007669"/>
    <property type="project" value="TreeGrafter"/>
</dbReference>
<dbReference type="Gene3D" id="3.30.1680.10">
    <property type="entry name" value="ligand-binding face of the semaphorins, domain 2"/>
    <property type="match status" value="1"/>
</dbReference>
<keyword evidence="13 18" id="KW-0401">Integrin</keyword>
<evidence type="ECO:0000256" key="17">
    <source>
        <dbReference type="PIRSR" id="PIRSR002512-1"/>
    </source>
</evidence>
<feature type="signal peptide" evidence="20">
    <location>
        <begin position="1"/>
        <end position="26"/>
    </location>
</feature>
<feature type="disulfide bond" evidence="17">
    <location>
        <begin position="520"/>
        <end position="525"/>
    </location>
</feature>
<dbReference type="SUPFAM" id="SSF69687">
    <property type="entry name" value="Integrin beta tail domain"/>
    <property type="match status" value="1"/>
</dbReference>
<evidence type="ECO:0000256" key="7">
    <source>
        <dbReference type="ARBA" id="ARBA00022729"/>
    </source>
</evidence>
<evidence type="ECO:0000256" key="11">
    <source>
        <dbReference type="ARBA" id="ARBA00022889"/>
    </source>
</evidence>
<keyword evidence="22" id="KW-1185">Reference proteome</keyword>
<feature type="disulfide bond" evidence="17">
    <location>
        <begin position="654"/>
        <end position="681"/>
    </location>
</feature>
<comment type="subcellular location">
    <subcellularLocation>
        <location evidence="1 18">Cell membrane</location>
        <topology evidence="1 18">Single-pass type I membrane protein</topology>
    </subcellularLocation>
</comment>
<dbReference type="PROSITE" id="PS52047">
    <property type="entry name" value="I_EGF_2"/>
    <property type="match status" value="1"/>
</dbReference>
<feature type="disulfide bond" evidence="17">
    <location>
        <begin position="47"/>
        <end position="83"/>
    </location>
</feature>
<evidence type="ECO:0000256" key="12">
    <source>
        <dbReference type="ARBA" id="ARBA00022989"/>
    </source>
</evidence>
<feature type="transmembrane region" description="Helical" evidence="19">
    <location>
        <begin position="714"/>
        <end position="736"/>
    </location>
</feature>
<keyword evidence="5 18" id="KW-0812">Transmembrane</keyword>
<dbReference type="SMART" id="SM01242">
    <property type="entry name" value="Integrin_B_tail"/>
    <property type="match status" value="1"/>
</dbReference>
<dbReference type="InterPro" id="IPR032695">
    <property type="entry name" value="Integrin_dom_sf"/>
</dbReference>
<dbReference type="GO" id="GO:0046872">
    <property type="term" value="F:metal ion binding"/>
    <property type="evidence" value="ECO:0007669"/>
    <property type="project" value="UniProtKB-KW"/>
</dbReference>
<feature type="disulfide bond" evidence="17">
    <location>
        <begin position="602"/>
        <end position="650"/>
    </location>
</feature>
<keyword evidence="12 19" id="KW-1133">Transmembrane helix</keyword>
<evidence type="ECO:0000313" key="23">
    <source>
        <dbReference type="RefSeq" id="XP_028253712.1"/>
    </source>
</evidence>